<feature type="transmembrane region" description="Helical" evidence="1">
    <location>
        <begin position="54"/>
        <end position="76"/>
    </location>
</feature>
<dbReference type="RefSeq" id="WP_265220528.1">
    <property type="nucleotide sequence ID" value="NZ_JAPEUL010000011.1"/>
</dbReference>
<evidence type="ECO:0000256" key="1">
    <source>
        <dbReference type="SAM" id="Phobius"/>
    </source>
</evidence>
<dbReference type="Proteomes" id="UP001431181">
    <property type="component" value="Unassembled WGS sequence"/>
</dbReference>
<proteinExistence type="predicted"/>
<reference evidence="2" key="1">
    <citation type="submission" date="2022-11" db="EMBL/GenBank/DDBJ databases">
        <title>Marinomonas sp. nov., isolated from marine algae.</title>
        <authorList>
            <person name="Choi D.G."/>
            <person name="Kim J.M."/>
            <person name="Lee J.K."/>
            <person name="Baek J.H."/>
            <person name="Jeon C.O."/>
        </authorList>
    </citation>
    <scope>NUCLEOTIDE SEQUENCE</scope>
    <source>
        <strain evidence="2">KJ51-3</strain>
    </source>
</reference>
<feature type="transmembrane region" description="Helical" evidence="1">
    <location>
        <begin position="88"/>
        <end position="111"/>
    </location>
</feature>
<name>A0ABT3KKX8_9GAMM</name>
<gene>
    <name evidence="2" type="ORF">ONZ52_20620</name>
</gene>
<keyword evidence="3" id="KW-1185">Reference proteome</keyword>
<comment type="caution">
    <text evidence="2">The sequence shown here is derived from an EMBL/GenBank/DDBJ whole genome shotgun (WGS) entry which is preliminary data.</text>
</comment>
<accession>A0ABT3KKX8</accession>
<evidence type="ECO:0000313" key="2">
    <source>
        <dbReference type="EMBL" id="MCW4631192.1"/>
    </source>
</evidence>
<keyword evidence="1" id="KW-0812">Transmembrane</keyword>
<keyword evidence="1" id="KW-1133">Transmembrane helix</keyword>
<protein>
    <submittedName>
        <fullName evidence="2">Uncharacterized protein</fullName>
    </submittedName>
</protein>
<dbReference type="EMBL" id="JAPEUL010000011">
    <property type="protein sequence ID" value="MCW4631192.1"/>
    <property type="molecule type" value="Genomic_DNA"/>
</dbReference>
<feature type="transmembrane region" description="Helical" evidence="1">
    <location>
        <begin position="6"/>
        <end position="25"/>
    </location>
</feature>
<organism evidence="2 3">
    <name type="scientific">Marinomonas rhodophyticola</name>
    <dbReference type="NCBI Taxonomy" id="2992803"/>
    <lineage>
        <taxon>Bacteria</taxon>
        <taxon>Pseudomonadati</taxon>
        <taxon>Pseudomonadota</taxon>
        <taxon>Gammaproteobacteria</taxon>
        <taxon>Oceanospirillales</taxon>
        <taxon>Oceanospirillaceae</taxon>
        <taxon>Marinomonas</taxon>
    </lineage>
</organism>
<evidence type="ECO:0000313" key="3">
    <source>
        <dbReference type="Proteomes" id="UP001431181"/>
    </source>
</evidence>
<sequence>MSFYVWGIVAATMIWLFAALIYSLVQEPLSEVSDKRANLIDVFKEFRLLRTDSVFREFVIARSLFLCAALSAPYYVLIAQQKSDSAVFVLGIFILVSGLASLFSSPFWGFFRITPVEKLC</sequence>
<keyword evidence="1" id="KW-0472">Membrane</keyword>